<proteinExistence type="predicted"/>
<accession>A0ABR9RT49</accession>
<dbReference type="RefSeq" id="WP_193638095.1">
    <property type="nucleotide sequence ID" value="NZ_JADCSA010000007.1"/>
</dbReference>
<dbReference type="CDD" id="cd00829">
    <property type="entry name" value="SCP-x_thiolase"/>
    <property type="match status" value="1"/>
</dbReference>
<evidence type="ECO:0000313" key="2">
    <source>
        <dbReference type="EMBL" id="MBE7324760.1"/>
    </source>
</evidence>
<sequence>MTLSGRAAITGIGETTFAEGASRNRLALALEAIQKAADDAGIAVEDIDGIVRYSIDGSGNDQILLQNLGMKDLSFSVEIPFYGGSGAAAIGAAAAAVSSGLAKNVIVYRAFTLYDMTHFAKRNSATVWAMEGGVADFMRPYGWLSMMDTYALTYETHRAKYGTTTEQLGAIAVAIRKAANRNPNAILRDVPLTLEDHARANRVSGRLGVDDVTLSDCEGAAAVLVSSVEQARDSRNKPVVIHGAAAGLGPTPSLNWEMHLFKDDPTVSPAHYVAPKVFGMAGVKPADIDVAQIYDCSTVNVLLQLEDYGFCAKGEGGAFVENGNVELGGSLPITTSGGMLSEASIHGFNHVVEGVKQIRGTSTSQVTDAELCLVTSSVPTPTSAVILGTDRGGN</sequence>
<organism evidence="2 3">
    <name type="scientific">Nocardioides malaquae</name>
    <dbReference type="NCBI Taxonomy" id="2773426"/>
    <lineage>
        <taxon>Bacteria</taxon>
        <taxon>Bacillati</taxon>
        <taxon>Actinomycetota</taxon>
        <taxon>Actinomycetes</taxon>
        <taxon>Propionibacteriales</taxon>
        <taxon>Nocardioidaceae</taxon>
        <taxon>Nocardioides</taxon>
    </lineage>
</organism>
<dbReference type="Pfam" id="PF22691">
    <property type="entry name" value="Thiolase_C_1"/>
    <property type="match status" value="1"/>
</dbReference>
<dbReference type="Gene3D" id="3.40.47.10">
    <property type="match status" value="1"/>
</dbReference>
<dbReference type="InterPro" id="IPR055140">
    <property type="entry name" value="Thiolase_C_2"/>
</dbReference>
<dbReference type="InterPro" id="IPR002155">
    <property type="entry name" value="Thiolase"/>
</dbReference>
<comment type="caution">
    <text evidence="2">The sequence shown here is derived from an EMBL/GenBank/DDBJ whole genome shotgun (WGS) entry which is preliminary data.</text>
</comment>
<feature type="domain" description="Thiolase C-terminal" evidence="1">
    <location>
        <begin position="262"/>
        <end position="380"/>
    </location>
</feature>
<dbReference type="PANTHER" id="PTHR42870">
    <property type="entry name" value="ACETYL-COA C-ACETYLTRANSFERASE"/>
    <property type="match status" value="1"/>
</dbReference>
<evidence type="ECO:0000313" key="3">
    <source>
        <dbReference type="Proteomes" id="UP000756387"/>
    </source>
</evidence>
<protein>
    <submittedName>
        <fullName evidence="2">Lipid-transfer protein</fullName>
    </submittedName>
</protein>
<gene>
    <name evidence="2" type="ORF">IEQ44_08845</name>
</gene>
<evidence type="ECO:0000259" key="1">
    <source>
        <dbReference type="Pfam" id="PF22691"/>
    </source>
</evidence>
<name>A0ABR9RT49_9ACTN</name>
<dbReference type="Proteomes" id="UP000756387">
    <property type="component" value="Unassembled WGS sequence"/>
</dbReference>
<dbReference type="InterPro" id="IPR016039">
    <property type="entry name" value="Thiolase-like"/>
</dbReference>
<dbReference type="PANTHER" id="PTHR42870:SF1">
    <property type="entry name" value="NON-SPECIFIC LIPID-TRANSFER PROTEIN-LIKE 2"/>
    <property type="match status" value="1"/>
</dbReference>
<keyword evidence="3" id="KW-1185">Reference proteome</keyword>
<dbReference type="EMBL" id="JADCSA010000007">
    <property type="protein sequence ID" value="MBE7324760.1"/>
    <property type="molecule type" value="Genomic_DNA"/>
</dbReference>
<dbReference type="SUPFAM" id="SSF53901">
    <property type="entry name" value="Thiolase-like"/>
    <property type="match status" value="2"/>
</dbReference>
<dbReference type="PIRSF" id="PIRSF000429">
    <property type="entry name" value="Ac-CoA_Ac_transf"/>
    <property type="match status" value="1"/>
</dbReference>
<reference evidence="2 3" key="1">
    <citation type="submission" date="2020-10" db="EMBL/GenBank/DDBJ databases">
        <title>Nocardioides sp. isolated from sludge.</title>
        <authorList>
            <person name="Zhang X."/>
        </authorList>
    </citation>
    <scope>NUCLEOTIDE SEQUENCE [LARGE SCALE GENOMIC DNA]</scope>
    <source>
        <strain evidence="2 3">Y6</strain>
    </source>
</reference>